<dbReference type="Pfam" id="PF00440">
    <property type="entry name" value="TetR_N"/>
    <property type="match status" value="1"/>
</dbReference>
<protein>
    <submittedName>
        <fullName evidence="4">TetR/AcrR family transcriptional regulator</fullName>
    </submittedName>
</protein>
<dbReference type="InterPro" id="IPR001647">
    <property type="entry name" value="HTH_TetR"/>
</dbReference>
<accession>A0A519BL90</accession>
<gene>
    <name evidence="4" type="ORF">EVG15_08205</name>
</gene>
<dbReference type="InterPro" id="IPR050624">
    <property type="entry name" value="HTH-type_Tx_Regulator"/>
</dbReference>
<dbReference type="InterPro" id="IPR009057">
    <property type="entry name" value="Homeodomain-like_sf"/>
</dbReference>
<dbReference type="AlphaFoldDB" id="A0A519BL90"/>
<comment type="caution">
    <text evidence="4">The sequence shown here is derived from an EMBL/GenBank/DDBJ whole genome shotgun (WGS) entry which is preliminary data.</text>
</comment>
<dbReference type="SUPFAM" id="SSF46689">
    <property type="entry name" value="Homeodomain-like"/>
    <property type="match status" value="1"/>
</dbReference>
<evidence type="ECO:0000313" key="4">
    <source>
        <dbReference type="EMBL" id="RZD18023.1"/>
    </source>
</evidence>
<dbReference type="PROSITE" id="PS50977">
    <property type="entry name" value="HTH_TETR_2"/>
    <property type="match status" value="1"/>
</dbReference>
<dbReference type="InterPro" id="IPR023772">
    <property type="entry name" value="DNA-bd_HTH_TetR-type_CS"/>
</dbReference>
<dbReference type="PROSITE" id="PS01081">
    <property type="entry name" value="HTH_TETR_1"/>
    <property type="match status" value="1"/>
</dbReference>
<evidence type="ECO:0000256" key="2">
    <source>
        <dbReference type="PROSITE-ProRule" id="PRU00335"/>
    </source>
</evidence>
<evidence type="ECO:0000256" key="1">
    <source>
        <dbReference type="ARBA" id="ARBA00023125"/>
    </source>
</evidence>
<dbReference type="Gene3D" id="1.10.357.10">
    <property type="entry name" value="Tetracycline Repressor, domain 2"/>
    <property type="match status" value="1"/>
</dbReference>
<dbReference type="EMBL" id="SGBB01000016">
    <property type="protein sequence ID" value="RZD18023.1"/>
    <property type="molecule type" value="Genomic_DNA"/>
</dbReference>
<dbReference type="PANTHER" id="PTHR43479:SF11">
    <property type="entry name" value="ACREF_ENVCD OPERON REPRESSOR-RELATED"/>
    <property type="match status" value="1"/>
</dbReference>
<dbReference type="PANTHER" id="PTHR43479">
    <property type="entry name" value="ACREF/ENVCD OPERON REPRESSOR-RELATED"/>
    <property type="match status" value="1"/>
</dbReference>
<sequence>MKNLKENITKQKIFDFCIRDFVKGGYARSSIRNIAKGTGVSTGGIYYYFSSKDKIAQFLYDNATEFVLNKIKSGIKKARHNDREALKSIIYNLFDMTESDPYLIEFILYVKHKDFLPSAPPICSSKPFEYIKNFIKERIKAGVFRDLDIVIISSLIMGPIIRIIQLKMDGLISGDIRIYTEPLLDSIIISIFNNQI</sequence>
<organism evidence="4 5">
    <name type="scientific">Candidatus Acididesulfobacter diazotrophicus</name>
    <dbReference type="NCBI Taxonomy" id="2597226"/>
    <lineage>
        <taxon>Bacteria</taxon>
        <taxon>Deltaproteobacteria</taxon>
        <taxon>Candidatus Acidulodesulfobacterales</taxon>
        <taxon>Candidatus Acididesulfobacter</taxon>
    </lineage>
</organism>
<reference evidence="4 5" key="1">
    <citation type="journal article" date="2019" name="ISME J.">
        <title>Insights into ecological role of a new deltaproteobacterial order Candidatus Acidulodesulfobacterales by metagenomics and metatranscriptomics.</title>
        <authorList>
            <person name="Tan S."/>
            <person name="Liu J."/>
            <person name="Fang Y."/>
            <person name="Hedlund B.P."/>
            <person name="Lian Z.H."/>
            <person name="Huang L.Y."/>
            <person name="Li J.T."/>
            <person name="Huang L.N."/>
            <person name="Li W.J."/>
            <person name="Jiang H.C."/>
            <person name="Dong H.L."/>
            <person name="Shu W.S."/>
        </authorList>
    </citation>
    <scope>NUCLEOTIDE SEQUENCE [LARGE SCALE GENOMIC DNA]</scope>
    <source>
        <strain evidence="4">AP1</strain>
    </source>
</reference>
<proteinExistence type="predicted"/>
<evidence type="ECO:0000313" key="5">
    <source>
        <dbReference type="Proteomes" id="UP000319296"/>
    </source>
</evidence>
<feature type="DNA-binding region" description="H-T-H motif" evidence="2">
    <location>
        <begin position="30"/>
        <end position="49"/>
    </location>
</feature>
<dbReference type="GO" id="GO:0003677">
    <property type="term" value="F:DNA binding"/>
    <property type="evidence" value="ECO:0007669"/>
    <property type="project" value="UniProtKB-UniRule"/>
</dbReference>
<keyword evidence="1 2" id="KW-0238">DNA-binding</keyword>
<evidence type="ECO:0000259" key="3">
    <source>
        <dbReference type="PROSITE" id="PS50977"/>
    </source>
</evidence>
<dbReference type="PRINTS" id="PR00455">
    <property type="entry name" value="HTHTETR"/>
</dbReference>
<feature type="domain" description="HTH tetR-type" evidence="3">
    <location>
        <begin position="7"/>
        <end position="67"/>
    </location>
</feature>
<dbReference type="Proteomes" id="UP000319296">
    <property type="component" value="Unassembled WGS sequence"/>
</dbReference>
<name>A0A519BL90_9DELT</name>